<sequence length="110" mass="12728">MTKVISVRIDDKLAEALDFQAAAQQLTATELIKRFIVEGLKEENPYLGLIVAKEFIELRKSKGLPVREETWQPIMQRCSNERTTALERYPDYDEEGQANYLVEQSKKYST</sequence>
<organism evidence="1 2">
    <name type="scientific">Erwinia papayae</name>
    <dbReference type="NCBI Taxonomy" id="206499"/>
    <lineage>
        <taxon>Bacteria</taxon>
        <taxon>Pseudomonadati</taxon>
        <taxon>Pseudomonadota</taxon>
        <taxon>Gammaproteobacteria</taxon>
        <taxon>Enterobacterales</taxon>
        <taxon>Erwiniaceae</taxon>
        <taxon>Erwinia</taxon>
    </lineage>
</organism>
<dbReference type="Proteomes" id="UP001554567">
    <property type="component" value="Unassembled WGS sequence"/>
</dbReference>
<comment type="caution">
    <text evidence="1">The sequence shown here is derived from an EMBL/GenBank/DDBJ whole genome shotgun (WGS) entry which is preliminary data.</text>
</comment>
<name>A0ABV3N817_9GAMM</name>
<proteinExistence type="predicted"/>
<evidence type="ECO:0000313" key="2">
    <source>
        <dbReference type="Proteomes" id="UP001554567"/>
    </source>
</evidence>
<evidence type="ECO:0000313" key="1">
    <source>
        <dbReference type="EMBL" id="MEW5291973.1"/>
    </source>
</evidence>
<dbReference type="RefSeq" id="WP_367168791.1">
    <property type="nucleotide sequence ID" value="NZ_JBFKZN010000024.1"/>
</dbReference>
<keyword evidence="2" id="KW-1185">Reference proteome</keyword>
<gene>
    <name evidence="1" type="ORF">ABW286_22815</name>
</gene>
<accession>A0ABV3N817</accession>
<reference evidence="1 2" key="1">
    <citation type="submission" date="2024-07" db="EMBL/GenBank/DDBJ databases">
        <authorList>
            <person name="Dulla G.F.J."/>
            <person name="Delorm J.G."/>
        </authorList>
    </citation>
    <scope>NUCLEOTIDE SEQUENCE [LARGE SCALE GENOMIC DNA]</scope>
    <source>
        <strain evidence="1 2">JGD 233</strain>
    </source>
</reference>
<dbReference type="EMBL" id="JBFKZN010000024">
    <property type="protein sequence ID" value="MEW5291973.1"/>
    <property type="molecule type" value="Genomic_DNA"/>
</dbReference>
<protein>
    <submittedName>
        <fullName evidence="1">Uncharacterized protein</fullName>
    </submittedName>
</protein>